<keyword evidence="3" id="KW-0645">Protease</keyword>
<keyword evidence="7" id="KW-0472">Membrane</keyword>
<comment type="similarity">
    <text evidence="1">Belongs to the peptidase S10 family.</text>
</comment>
<evidence type="ECO:0000256" key="4">
    <source>
        <dbReference type="ARBA" id="ARBA00022729"/>
    </source>
</evidence>
<dbReference type="InterPro" id="IPR001563">
    <property type="entry name" value="Peptidase_S10"/>
</dbReference>
<keyword evidence="5" id="KW-0378">Hydrolase</keyword>
<evidence type="ECO:0000256" key="2">
    <source>
        <dbReference type="ARBA" id="ARBA00022645"/>
    </source>
</evidence>
<keyword evidence="6" id="KW-0325">Glycoprotein</keyword>
<evidence type="ECO:0000256" key="7">
    <source>
        <dbReference type="SAM" id="Phobius"/>
    </source>
</evidence>
<evidence type="ECO:0000256" key="3">
    <source>
        <dbReference type="ARBA" id="ARBA00022670"/>
    </source>
</evidence>
<evidence type="ECO:0000256" key="5">
    <source>
        <dbReference type="ARBA" id="ARBA00022801"/>
    </source>
</evidence>
<keyword evidence="7" id="KW-1133">Transmembrane helix</keyword>
<reference evidence="8" key="1">
    <citation type="submission" date="2017-02" db="UniProtKB">
        <authorList>
            <consortium name="WormBaseParasite"/>
        </authorList>
    </citation>
    <scope>IDENTIFICATION</scope>
</reference>
<dbReference type="PRINTS" id="PR00724">
    <property type="entry name" value="CRBOXYPTASEC"/>
</dbReference>
<evidence type="ECO:0000256" key="6">
    <source>
        <dbReference type="ARBA" id="ARBA00023180"/>
    </source>
</evidence>
<accession>A0A0M3KHN0</accession>
<dbReference type="Pfam" id="PF00450">
    <property type="entry name" value="Peptidase_S10"/>
    <property type="match status" value="1"/>
</dbReference>
<proteinExistence type="inferred from homology"/>
<dbReference type="SUPFAM" id="SSF53474">
    <property type="entry name" value="alpha/beta-Hydrolases"/>
    <property type="match status" value="1"/>
</dbReference>
<dbReference type="InterPro" id="IPR029058">
    <property type="entry name" value="AB_hydrolase_fold"/>
</dbReference>
<sequence length="224" mass="25026">LFLEAPVDTGFSYSTRNASEEPQYNNLQTAQDILGALKVFMERYPEYKNRSLYLMGEGYASYFVLGTAIQIVEAQGGGQMKEVKLEGLAIGNGDLSLTQQLNSAPQVLYYRGMFGKRFGYLTFGDLGIVTFGDLGIVTLEIWVSLLLTVWVGIVTFTMRVSLLLTVWVSLLPTGIYQNQCNLAQYVRFNASGIPNAYPHPLTDLLKECGKLVVEMGYEQIWNSR</sequence>
<dbReference type="AlphaFoldDB" id="A0A0M3KHN0"/>
<evidence type="ECO:0000313" key="8">
    <source>
        <dbReference type="WBParaSite" id="ASIM_0002049501-mRNA-1"/>
    </source>
</evidence>
<evidence type="ECO:0000256" key="1">
    <source>
        <dbReference type="ARBA" id="ARBA00009431"/>
    </source>
</evidence>
<keyword evidence="7" id="KW-0812">Transmembrane</keyword>
<dbReference type="Gene3D" id="3.40.50.1820">
    <property type="entry name" value="alpha/beta hydrolase"/>
    <property type="match status" value="1"/>
</dbReference>
<keyword evidence="2" id="KW-0121">Carboxypeptidase</keyword>
<dbReference type="GO" id="GO:0004185">
    <property type="term" value="F:serine-type carboxypeptidase activity"/>
    <property type="evidence" value="ECO:0007669"/>
    <property type="project" value="InterPro"/>
</dbReference>
<dbReference type="PANTHER" id="PTHR11802">
    <property type="entry name" value="SERINE PROTEASE FAMILY S10 SERINE CARBOXYPEPTIDASE"/>
    <property type="match status" value="1"/>
</dbReference>
<dbReference type="WBParaSite" id="ASIM_0002049501-mRNA-1">
    <property type="protein sequence ID" value="ASIM_0002049501-mRNA-1"/>
    <property type="gene ID" value="ASIM_0002049501"/>
</dbReference>
<dbReference type="PANTHER" id="PTHR11802:SF3">
    <property type="entry name" value="RETINOID-INDUCIBLE SERINE CARBOXYPEPTIDASE"/>
    <property type="match status" value="1"/>
</dbReference>
<protein>
    <submittedName>
        <fullName evidence="8">Serine carboxypeptidase</fullName>
    </submittedName>
</protein>
<name>A0A0M3KHN0_ANISI</name>
<feature type="transmembrane region" description="Helical" evidence="7">
    <location>
        <begin position="118"/>
        <end position="143"/>
    </location>
</feature>
<dbReference type="GO" id="GO:0006508">
    <property type="term" value="P:proteolysis"/>
    <property type="evidence" value="ECO:0007669"/>
    <property type="project" value="UniProtKB-KW"/>
</dbReference>
<feature type="transmembrane region" description="Helical" evidence="7">
    <location>
        <begin position="149"/>
        <end position="171"/>
    </location>
</feature>
<organism evidence="8">
    <name type="scientific">Anisakis simplex</name>
    <name type="common">Herring worm</name>
    <dbReference type="NCBI Taxonomy" id="6269"/>
    <lineage>
        <taxon>Eukaryota</taxon>
        <taxon>Metazoa</taxon>
        <taxon>Ecdysozoa</taxon>
        <taxon>Nematoda</taxon>
        <taxon>Chromadorea</taxon>
        <taxon>Rhabditida</taxon>
        <taxon>Spirurina</taxon>
        <taxon>Ascaridomorpha</taxon>
        <taxon>Ascaridoidea</taxon>
        <taxon>Anisakidae</taxon>
        <taxon>Anisakis</taxon>
        <taxon>Anisakis simplex complex</taxon>
    </lineage>
</organism>
<keyword evidence="4" id="KW-0732">Signal</keyword>